<dbReference type="InterPro" id="IPR025447">
    <property type="entry name" value="DUF4192"/>
</dbReference>
<dbReference type="AlphaFoldDB" id="A0A1N6HFB0"/>
<dbReference type="Gene3D" id="1.25.40.10">
    <property type="entry name" value="Tetratricopeptide repeat domain"/>
    <property type="match status" value="1"/>
</dbReference>
<dbReference type="EMBL" id="FSRJ01000004">
    <property type="protein sequence ID" value="SIO18379.1"/>
    <property type="molecule type" value="Genomic_DNA"/>
</dbReference>
<proteinExistence type="predicted"/>
<evidence type="ECO:0008006" key="3">
    <source>
        <dbReference type="Google" id="ProtNLM"/>
    </source>
</evidence>
<evidence type="ECO:0000313" key="1">
    <source>
        <dbReference type="EMBL" id="SIO18379.1"/>
    </source>
</evidence>
<sequence>MEEESSRLLLHIGDLVSIGYGPEAGADGAAAAVDARRMTTIIRAEAAHDFLALVPSLAGFQPQRSLVCVAFSGNRTAGVLRHDLPRRARDRAPLVAMIVGTLCRMHGVDAVVPIVYTDAGFGAGRGMPERPLLGMLTARAEEAGFLVRDALCRASDGWGSLRDPATPATGHPLALVDESPVLRLAADAGEVVASSPAASADLPEPEPEVAARLAESLARLTGVGRDDALRRLAENADPVALVETLLVRDAAHPPLRLAWFLHLASVPAMRDAMMLQIGFGALIGEAAHDDAVATAERAADLDETIETLVVRESATGTIGEVSEMLARLMVGQSQLRPDACRVERALALLRRLIANAPSAHRVGPLCIAAWLAWSLGRGSAAGAYLDRALEIDPDHSMAGLLNALVGSGTLPEWAFNGR</sequence>
<keyword evidence="2" id="KW-1185">Reference proteome</keyword>
<protein>
    <recommendedName>
        <fullName evidence="3">DUF4192 domain-containing protein</fullName>
    </recommendedName>
</protein>
<dbReference type="InterPro" id="IPR011990">
    <property type="entry name" value="TPR-like_helical_dom_sf"/>
</dbReference>
<dbReference type="Proteomes" id="UP000184699">
    <property type="component" value="Unassembled WGS sequence"/>
</dbReference>
<dbReference type="STRING" id="232089.SAMN05443544_3131"/>
<dbReference type="RefSeq" id="WP_074261258.1">
    <property type="nucleotide sequence ID" value="NZ_FSRJ01000004.1"/>
</dbReference>
<dbReference type="Pfam" id="PF13830">
    <property type="entry name" value="DUF4192"/>
    <property type="match status" value="2"/>
</dbReference>
<dbReference type="SUPFAM" id="SSF48452">
    <property type="entry name" value="TPR-like"/>
    <property type="match status" value="1"/>
</dbReference>
<dbReference type="OrthoDB" id="4954868at2"/>
<accession>A0A1N6HFB0</accession>
<evidence type="ECO:0000313" key="2">
    <source>
        <dbReference type="Proteomes" id="UP000184699"/>
    </source>
</evidence>
<name>A0A1N6HFB0_9MICO</name>
<reference evidence="2" key="1">
    <citation type="submission" date="2016-11" db="EMBL/GenBank/DDBJ databases">
        <authorList>
            <person name="Varghese N."/>
            <person name="Submissions S."/>
        </authorList>
    </citation>
    <scope>NUCLEOTIDE SEQUENCE [LARGE SCALE GENOMIC DNA]</scope>
    <source>
        <strain evidence="2">DSM 8595</strain>
    </source>
</reference>
<gene>
    <name evidence="1" type="ORF">SAMN05443544_3131</name>
</gene>
<organism evidence="1 2">
    <name type="scientific">Agromyces cerinus subsp. cerinus</name>
    <dbReference type="NCBI Taxonomy" id="232089"/>
    <lineage>
        <taxon>Bacteria</taxon>
        <taxon>Bacillati</taxon>
        <taxon>Actinomycetota</taxon>
        <taxon>Actinomycetes</taxon>
        <taxon>Micrococcales</taxon>
        <taxon>Microbacteriaceae</taxon>
        <taxon>Agromyces</taxon>
    </lineage>
</organism>